<dbReference type="GO" id="GO:0034626">
    <property type="term" value="P:fatty acid elongation, polyunsaturated fatty acid"/>
    <property type="evidence" value="ECO:0007669"/>
    <property type="project" value="TreeGrafter"/>
</dbReference>
<dbReference type="Proteomes" id="UP000007799">
    <property type="component" value="Unassembled WGS sequence"/>
</dbReference>
<reference evidence="11" key="1">
    <citation type="submission" date="2009-08" db="EMBL/GenBank/DDBJ databases">
        <title>Annotation of Salpingoeca rosetta.</title>
        <authorList>
            <consortium name="The Broad Institute Genome Sequencing Platform"/>
            <person name="Russ C."/>
            <person name="Cuomo C."/>
            <person name="Burger G."/>
            <person name="Gray M.W."/>
            <person name="Holland P.W.H."/>
            <person name="King N."/>
            <person name="Lang F.B.F."/>
            <person name="Roger A.J."/>
            <person name="Ruiz-Trillo I."/>
            <person name="Young S.K."/>
            <person name="Zeng Q."/>
            <person name="Gargeya S."/>
            <person name="Alvarado L."/>
            <person name="Berlin A."/>
            <person name="Chapman S.B."/>
            <person name="Chen Z."/>
            <person name="Freedman E."/>
            <person name="Gellesch M."/>
            <person name="Goldberg J."/>
            <person name="Griggs A."/>
            <person name="Gujja S."/>
            <person name="Heilman E."/>
            <person name="Heiman D."/>
            <person name="Howarth C."/>
            <person name="Mehta T."/>
            <person name="Neiman D."/>
            <person name="Pearson M."/>
            <person name="Roberts A."/>
            <person name="Saif S."/>
            <person name="Shea T."/>
            <person name="Shenoy N."/>
            <person name="Sisk P."/>
            <person name="Stolte C."/>
            <person name="Sykes S."/>
            <person name="White J."/>
            <person name="Yandava C."/>
            <person name="Haas B."/>
            <person name="Nusbaum C."/>
            <person name="Birren B."/>
        </authorList>
    </citation>
    <scope>NUCLEOTIDE SEQUENCE [LARGE SCALE GENOMIC DNA]</scope>
    <source>
        <strain evidence="11">ATCC 50818</strain>
    </source>
</reference>
<dbReference type="InParanoid" id="F2UJU3"/>
<feature type="transmembrane region" description="Helical" evidence="10">
    <location>
        <begin position="81"/>
        <end position="103"/>
    </location>
</feature>
<proteinExistence type="inferred from homology"/>
<evidence type="ECO:0000256" key="6">
    <source>
        <dbReference type="ARBA" id="ARBA00022989"/>
    </source>
</evidence>
<comment type="subcellular location">
    <subcellularLocation>
        <location evidence="1">Membrane</location>
        <topology evidence="1">Multi-pass membrane protein</topology>
    </subcellularLocation>
</comment>
<keyword evidence="8 10" id="KW-0472">Membrane</keyword>
<dbReference type="eggNOG" id="KOG3071">
    <property type="taxonomic scope" value="Eukaryota"/>
</dbReference>
<dbReference type="GO" id="GO:0042761">
    <property type="term" value="P:very long-chain fatty acid biosynthetic process"/>
    <property type="evidence" value="ECO:0007669"/>
    <property type="project" value="TreeGrafter"/>
</dbReference>
<dbReference type="GeneID" id="16071294"/>
<evidence type="ECO:0000256" key="8">
    <source>
        <dbReference type="ARBA" id="ARBA00023136"/>
    </source>
</evidence>
<feature type="transmembrane region" description="Helical" evidence="10">
    <location>
        <begin position="157"/>
        <end position="173"/>
    </location>
</feature>
<dbReference type="GO" id="GO:0005789">
    <property type="term" value="C:endoplasmic reticulum membrane"/>
    <property type="evidence" value="ECO:0007669"/>
    <property type="project" value="TreeGrafter"/>
</dbReference>
<feature type="transmembrane region" description="Helical" evidence="10">
    <location>
        <begin position="41"/>
        <end position="61"/>
    </location>
</feature>
<dbReference type="EC" id="2.3.1.-" evidence="10"/>
<sequence length="277" mass="32130">MEATIREVELAIISFFNPDIQTLDDVKTRHMPLTKIEEPTVLVFIYLAFIFIGSHIMKSVYGSQLPPKTEKKGFLMKAALLLYNVTQVVLCTYMCLSALYVAFVKNSYSWVGSPFDLNKLDMARILHIFYLSKVLDFLDTVFMVLRRKWNQISFLHVYHHASILMVYWVNVNTGYDGDIYFTVVLNSFIHAIMYSYYGLTAVGVTVPRNIKRLITHSQRIQFVLMIAQGVVSLAIDCPFPHRVLYMYLIYIASMLFLFTDFDRKTYAKKDDKKPKSS</sequence>
<feature type="transmembrane region" description="Helical" evidence="10">
    <location>
        <begin position="220"/>
        <end position="236"/>
    </location>
</feature>
<keyword evidence="4 10" id="KW-0812">Transmembrane</keyword>
<dbReference type="InterPro" id="IPR002076">
    <property type="entry name" value="ELO_fam"/>
</dbReference>
<evidence type="ECO:0000256" key="7">
    <source>
        <dbReference type="ARBA" id="ARBA00023098"/>
    </source>
</evidence>
<dbReference type="GO" id="GO:0019367">
    <property type="term" value="P:fatty acid elongation, saturated fatty acid"/>
    <property type="evidence" value="ECO:0007669"/>
    <property type="project" value="TreeGrafter"/>
</dbReference>
<gene>
    <name evidence="11" type="ORF">PTSG_08487</name>
</gene>
<dbReference type="KEGG" id="sre:PTSG_08487"/>
<feature type="transmembrane region" description="Helical" evidence="10">
    <location>
        <begin position="179"/>
        <end position="199"/>
    </location>
</feature>
<keyword evidence="12" id="KW-1185">Reference proteome</keyword>
<dbReference type="PROSITE" id="PS01188">
    <property type="entry name" value="ELO"/>
    <property type="match status" value="1"/>
</dbReference>
<dbReference type="STRING" id="946362.F2UJU3"/>
<evidence type="ECO:0000256" key="9">
    <source>
        <dbReference type="ARBA" id="ARBA00023160"/>
    </source>
</evidence>
<dbReference type="PANTHER" id="PTHR11157">
    <property type="entry name" value="FATTY ACID ACYL TRANSFERASE-RELATED"/>
    <property type="match status" value="1"/>
</dbReference>
<name>F2UJU3_SALR5</name>
<dbReference type="EMBL" id="GL832977">
    <property type="protein sequence ID" value="EGD77392.1"/>
    <property type="molecule type" value="Genomic_DNA"/>
</dbReference>
<evidence type="ECO:0000256" key="1">
    <source>
        <dbReference type="ARBA" id="ARBA00004141"/>
    </source>
</evidence>
<evidence type="ECO:0000256" key="5">
    <source>
        <dbReference type="ARBA" id="ARBA00022832"/>
    </source>
</evidence>
<evidence type="ECO:0000313" key="11">
    <source>
        <dbReference type="EMBL" id="EGD77392.1"/>
    </source>
</evidence>
<protein>
    <recommendedName>
        <fullName evidence="10">Elongation of fatty acids protein</fullName>
        <ecNumber evidence="10">2.3.1.-</ecNumber>
    </recommendedName>
</protein>
<evidence type="ECO:0000313" key="12">
    <source>
        <dbReference type="Proteomes" id="UP000007799"/>
    </source>
</evidence>
<dbReference type="OMA" id="EFMQNAD"/>
<dbReference type="OrthoDB" id="434092at2759"/>
<keyword evidence="3 10" id="KW-0808">Transferase</keyword>
<keyword evidence="9 10" id="KW-0275">Fatty acid biosynthesis</keyword>
<keyword evidence="5 10" id="KW-0276">Fatty acid metabolism</keyword>
<evidence type="ECO:0000256" key="2">
    <source>
        <dbReference type="ARBA" id="ARBA00022516"/>
    </source>
</evidence>
<dbReference type="GO" id="GO:0009922">
    <property type="term" value="F:fatty acid elongase activity"/>
    <property type="evidence" value="ECO:0007669"/>
    <property type="project" value="InterPro"/>
</dbReference>
<evidence type="ECO:0000256" key="10">
    <source>
        <dbReference type="RuleBase" id="RU361115"/>
    </source>
</evidence>
<comment type="similarity">
    <text evidence="10">Belongs to the ELO family.</text>
</comment>
<dbReference type="PANTHER" id="PTHR11157:SF140">
    <property type="entry name" value="ELONGATION OF FATTY ACIDS PROTEIN"/>
    <property type="match status" value="1"/>
</dbReference>
<keyword evidence="7 10" id="KW-0443">Lipid metabolism</keyword>
<dbReference type="RefSeq" id="XP_004990736.1">
    <property type="nucleotide sequence ID" value="XM_004990679.1"/>
</dbReference>
<comment type="catalytic activity">
    <reaction evidence="10">
        <text>an acyl-CoA + malonyl-CoA + H(+) = a 3-oxoacyl-CoA + CO2 + CoA</text>
        <dbReference type="Rhea" id="RHEA:50252"/>
        <dbReference type="ChEBI" id="CHEBI:15378"/>
        <dbReference type="ChEBI" id="CHEBI:16526"/>
        <dbReference type="ChEBI" id="CHEBI:57287"/>
        <dbReference type="ChEBI" id="CHEBI:57384"/>
        <dbReference type="ChEBI" id="CHEBI:58342"/>
        <dbReference type="ChEBI" id="CHEBI:90726"/>
    </reaction>
    <physiologicalReaction direction="left-to-right" evidence="10">
        <dbReference type="Rhea" id="RHEA:50253"/>
    </physiologicalReaction>
</comment>
<keyword evidence="2 10" id="KW-0444">Lipid biosynthesis</keyword>
<evidence type="ECO:0000256" key="3">
    <source>
        <dbReference type="ARBA" id="ARBA00022679"/>
    </source>
</evidence>
<feature type="transmembrane region" description="Helical" evidence="10">
    <location>
        <begin position="123"/>
        <end position="145"/>
    </location>
</feature>
<evidence type="ECO:0000256" key="4">
    <source>
        <dbReference type="ARBA" id="ARBA00022692"/>
    </source>
</evidence>
<dbReference type="GO" id="GO:0034625">
    <property type="term" value="P:fatty acid elongation, monounsaturated fatty acid"/>
    <property type="evidence" value="ECO:0007669"/>
    <property type="project" value="TreeGrafter"/>
</dbReference>
<feature type="transmembrane region" description="Helical" evidence="10">
    <location>
        <begin position="242"/>
        <end position="259"/>
    </location>
</feature>
<dbReference type="GO" id="GO:0030148">
    <property type="term" value="P:sphingolipid biosynthetic process"/>
    <property type="evidence" value="ECO:0007669"/>
    <property type="project" value="TreeGrafter"/>
</dbReference>
<dbReference type="Pfam" id="PF01151">
    <property type="entry name" value="ELO"/>
    <property type="match status" value="1"/>
</dbReference>
<accession>F2UJU3</accession>
<dbReference type="AlphaFoldDB" id="F2UJU3"/>
<organism evidence="12">
    <name type="scientific">Salpingoeca rosetta (strain ATCC 50818 / BSB-021)</name>
    <dbReference type="NCBI Taxonomy" id="946362"/>
    <lineage>
        <taxon>Eukaryota</taxon>
        <taxon>Choanoflagellata</taxon>
        <taxon>Craspedida</taxon>
        <taxon>Salpingoecidae</taxon>
        <taxon>Salpingoeca</taxon>
    </lineage>
</organism>
<keyword evidence="6 10" id="KW-1133">Transmembrane helix</keyword>
<dbReference type="InterPro" id="IPR030457">
    <property type="entry name" value="ELO_CS"/>
</dbReference>